<gene>
    <name evidence="1" type="ORF">ACFQMN_10490</name>
</gene>
<reference evidence="2" key="1">
    <citation type="journal article" date="2019" name="Int. J. Syst. Evol. Microbiol.">
        <title>The Global Catalogue of Microorganisms (GCM) 10K type strain sequencing project: providing services to taxonomists for standard genome sequencing and annotation.</title>
        <authorList>
            <consortium name="The Broad Institute Genomics Platform"/>
            <consortium name="The Broad Institute Genome Sequencing Center for Infectious Disease"/>
            <person name="Wu L."/>
            <person name="Ma J."/>
        </authorList>
    </citation>
    <scope>NUCLEOTIDE SEQUENCE [LARGE SCALE GENOMIC DNA]</scope>
    <source>
        <strain evidence="2">CCUG 73951</strain>
    </source>
</reference>
<accession>A0ABW2K5A9</accession>
<keyword evidence="2" id="KW-1185">Reference proteome</keyword>
<evidence type="ECO:0000313" key="1">
    <source>
        <dbReference type="EMBL" id="MFC7321310.1"/>
    </source>
</evidence>
<protein>
    <submittedName>
        <fullName evidence="1">Uncharacterized protein</fullName>
    </submittedName>
</protein>
<dbReference type="RefSeq" id="WP_289216414.1">
    <property type="nucleotide sequence ID" value="NZ_JAPVRC010000006.1"/>
</dbReference>
<dbReference type="Proteomes" id="UP001596494">
    <property type="component" value="Unassembled WGS sequence"/>
</dbReference>
<proteinExistence type="predicted"/>
<sequence length="169" mass="19221">MVITYIPPKLETSTREIAIQKGKYIIGYMQRYQQGIEGQLNTGVNLEVVSEETNDEYTIQQELFHSNGGLVWTIFKDEVVIGDIQSNPDGTKKHRIIANVKGHLPIQVTSTWKRTGKINKKGSTVIKGLFNHKIQIDSLHELKEVDSSLLASIVYIFWSSQEHPNKKRS</sequence>
<name>A0ABW2K5A9_9BACI</name>
<dbReference type="EMBL" id="JBHTBY010000008">
    <property type="protein sequence ID" value="MFC7321310.1"/>
    <property type="molecule type" value="Genomic_DNA"/>
</dbReference>
<organism evidence="1 2">
    <name type="scientific">Halobacillus campisalis</name>
    <dbReference type="NCBI Taxonomy" id="435909"/>
    <lineage>
        <taxon>Bacteria</taxon>
        <taxon>Bacillati</taxon>
        <taxon>Bacillota</taxon>
        <taxon>Bacilli</taxon>
        <taxon>Bacillales</taxon>
        <taxon>Bacillaceae</taxon>
        <taxon>Halobacillus</taxon>
    </lineage>
</organism>
<evidence type="ECO:0000313" key="2">
    <source>
        <dbReference type="Proteomes" id="UP001596494"/>
    </source>
</evidence>
<comment type="caution">
    <text evidence="1">The sequence shown here is derived from an EMBL/GenBank/DDBJ whole genome shotgun (WGS) entry which is preliminary data.</text>
</comment>